<feature type="region of interest" description="Disordered" evidence="1">
    <location>
        <begin position="227"/>
        <end position="248"/>
    </location>
</feature>
<sequence length="289" mass="32896">MDIFSQGRVGSAGRNSPIDSENSLYTIRSKDYTTSCQPSAMLSITPRNMKLLCTNNDIMSSLESLDDTYFITKLNHLINAPLLQTSNDINLEDNNIPHGAYYYATMLEADHENDIFTVSFCYYENTEKKSSEDLYQINSEFRVCVKDELNKAAALSRKESFVITHQCTEQEDYGDENEICELSVHDEGTKWMKEISSYLHQVSLESIASHNKTRELNVVKPTGPELLEFSSHENNSESAKKTSGSSKLPLVNTSNIRKQLNDLQVHPLLMSWFICGYQTGFYEVYNMHS</sequence>
<evidence type="ECO:0000256" key="1">
    <source>
        <dbReference type="SAM" id="MobiDB-lite"/>
    </source>
</evidence>
<organism evidence="2 3">
    <name type="scientific">Trichobilharzia regenti</name>
    <name type="common">Nasal bird schistosome</name>
    <dbReference type="NCBI Taxonomy" id="157069"/>
    <lineage>
        <taxon>Eukaryota</taxon>
        <taxon>Metazoa</taxon>
        <taxon>Spiralia</taxon>
        <taxon>Lophotrochozoa</taxon>
        <taxon>Platyhelminthes</taxon>
        <taxon>Trematoda</taxon>
        <taxon>Digenea</taxon>
        <taxon>Strigeidida</taxon>
        <taxon>Schistosomatoidea</taxon>
        <taxon>Schistosomatidae</taxon>
        <taxon>Trichobilharzia</taxon>
    </lineage>
</organism>
<dbReference type="WBParaSite" id="TREG1_44050.1">
    <property type="protein sequence ID" value="TREG1_44050.1"/>
    <property type="gene ID" value="TREG1_44050"/>
</dbReference>
<keyword evidence="2" id="KW-1185">Reference proteome</keyword>
<dbReference type="AlphaFoldDB" id="A0AA85JVE6"/>
<evidence type="ECO:0000313" key="2">
    <source>
        <dbReference type="Proteomes" id="UP000050795"/>
    </source>
</evidence>
<accession>A0AA85JVE6</accession>
<dbReference type="SUPFAM" id="SSF63748">
    <property type="entry name" value="Tudor/PWWP/MBT"/>
    <property type="match status" value="1"/>
</dbReference>
<dbReference type="Proteomes" id="UP000050795">
    <property type="component" value="Unassembled WGS sequence"/>
</dbReference>
<feature type="compositionally biased region" description="Basic and acidic residues" evidence="1">
    <location>
        <begin position="230"/>
        <end position="240"/>
    </location>
</feature>
<reference evidence="3" key="2">
    <citation type="submission" date="2023-11" db="UniProtKB">
        <authorList>
            <consortium name="WormBaseParasite"/>
        </authorList>
    </citation>
    <scope>IDENTIFICATION</scope>
</reference>
<proteinExistence type="predicted"/>
<evidence type="ECO:0000313" key="3">
    <source>
        <dbReference type="WBParaSite" id="TREG1_44050.1"/>
    </source>
</evidence>
<name>A0AA85JVE6_TRIRE</name>
<protein>
    <submittedName>
        <fullName evidence="3">Uncharacterized protein</fullName>
    </submittedName>
</protein>
<reference evidence="2" key="1">
    <citation type="submission" date="2022-06" db="EMBL/GenBank/DDBJ databases">
        <authorList>
            <person name="Berger JAMES D."/>
            <person name="Berger JAMES D."/>
        </authorList>
    </citation>
    <scope>NUCLEOTIDE SEQUENCE [LARGE SCALE GENOMIC DNA]</scope>
</reference>